<dbReference type="PANTHER" id="PTHR11566">
    <property type="entry name" value="DYNAMIN"/>
    <property type="match status" value="1"/>
</dbReference>
<dbReference type="GO" id="GO:0005874">
    <property type="term" value="C:microtubule"/>
    <property type="evidence" value="ECO:0007669"/>
    <property type="project" value="TreeGrafter"/>
</dbReference>
<organism evidence="5 6">
    <name type="scientific">Hymenoscyphus albidus</name>
    <dbReference type="NCBI Taxonomy" id="595503"/>
    <lineage>
        <taxon>Eukaryota</taxon>
        <taxon>Fungi</taxon>
        <taxon>Dikarya</taxon>
        <taxon>Ascomycota</taxon>
        <taxon>Pezizomycotina</taxon>
        <taxon>Leotiomycetes</taxon>
        <taxon>Helotiales</taxon>
        <taxon>Helotiaceae</taxon>
        <taxon>Hymenoscyphus</taxon>
    </lineage>
</organism>
<dbReference type="GO" id="GO:0005737">
    <property type="term" value="C:cytoplasm"/>
    <property type="evidence" value="ECO:0007669"/>
    <property type="project" value="TreeGrafter"/>
</dbReference>
<dbReference type="Proteomes" id="UP000701801">
    <property type="component" value="Unassembled WGS sequence"/>
</dbReference>
<evidence type="ECO:0000256" key="1">
    <source>
        <dbReference type="ARBA" id="ARBA00022741"/>
    </source>
</evidence>
<dbReference type="Pfam" id="PF01031">
    <property type="entry name" value="Dynamin_M"/>
    <property type="match status" value="1"/>
</dbReference>
<dbReference type="Gene3D" id="1.20.120.1240">
    <property type="entry name" value="Dynamin, middle domain"/>
    <property type="match status" value="1"/>
</dbReference>
<dbReference type="InterPro" id="IPR045063">
    <property type="entry name" value="Dynamin_N"/>
</dbReference>
<dbReference type="PROSITE" id="PS51388">
    <property type="entry name" value="GED"/>
    <property type="match status" value="1"/>
</dbReference>
<dbReference type="AlphaFoldDB" id="A0A9N9LJN2"/>
<dbReference type="GO" id="GO:0008017">
    <property type="term" value="F:microtubule binding"/>
    <property type="evidence" value="ECO:0007669"/>
    <property type="project" value="TreeGrafter"/>
</dbReference>
<dbReference type="InterPro" id="IPR020850">
    <property type="entry name" value="GED_dom"/>
</dbReference>
<evidence type="ECO:0000259" key="4">
    <source>
        <dbReference type="PROSITE" id="PS51388"/>
    </source>
</evidence>
<proteinExistence type="predicted"/>
<evidence type="ECO:0000256" key="2">
    <source>
        <dbReference type="ARBA" id="ARBA00023134"/>
    </source>
</evidence>
<dbReference type="Pfam" id="PF00350">
    <property type="entry name" value="Dynamin_N"/>
    <property type="match status" value="1"/>
</dbReference>
<dbReference type="InterPro" id="IPR022812">
    <property type="entry name" value="Dynamin"/>
</dbReference>
<keyword evidence="2" id="KW-0342">GTP-binding</keyword>
<protein>
    <recommendedName>
        <fullName evidence="4">GED domain-containing protein</fullName>
    </recommendedName>
</protein>
<keyword evidence="6" id="KW-1185">Reference proteome</keyword>
<dbReference type="PANTHER" id="PTHR11566:SF131">
    <property type="entry name" value="GTPASE, PUTATIVE (AFU_ORTHOLOGUE AFUA_6G07630)-RELATED"/>
    <property type="match status" value="1"/>
</dbReference>
<dbReference type="InterPro" id="IPR027417">
    <property type="entry name" value="P-loop_NTPase"/>
</dbReference>
<comment type="caution">
    <text evidence="5">The sequence shown here is derived from an EMBL/GenBank/DDBJ whole genome shotgun (WGS) entry which is preliminary data.</text>
</comment>
<dbReference type="SUPFAM" id="SSF52540">
    <property type="entry name" value="P-loop containing nucleoside triphosphate hydrolases"/>
    <property type="match status" value="1"/>
</dbReference>
<evidence type="ECO:0000256" key="3">
    <source>
        <dbReference type="SAM" id="MobiDB-lite"/>
    </source>
</evidence>
<feature type="region of interest" description="Disordered" evidence="3">
    <location>
        <begin position="890"/>
        <end position="912"/>
    </location>
</feature>
<gene>
    <name evidence="5" type="ORF">HYALB_00002747</name>
</gene>
<dbReference type="GO" id="GO:0003924">
    <property type="term" value="F:GTPase activity"/>
    <property type="evidence" value="ECO:0007669"/>
    <property type="project" value="InterPro"/>
</dbReference>
<dbReference type="EMBL" id="CAJVRM010000093">
    <property type="protein sequence ID" value="CAG8974112.1"/>
    <property type="molecule type" value="Genomic_DNA"/>
</dbReference>
<dbReference type="SMART" id="SM00053">
    <property type="entry name" value="DYNc"/>
    <property type="match status" value="1"/>
</dbReference>
<dbReference type="OrthoDB" id="5061070at2759"/>
<dbReference type="Gene3D" id="3.40.50.300">
    <property type="entry name" value="P-loop containing nucleotide triphosphate hydrolases"/>
    <property type="match status" value="1"/>
</dbReference>
<feature type="domain" description="GED" evidence="4">
    <location>
        <begin position="771"/>
        <end position="872"/>
    </location>
</feature>
<dbReference type="GO" id="GO:0005525">
    <property type="term" value="F:GTP binding"/>
    <property type="evidence" value="ECO:0007669"/>
    <property type="project" value="InterPro"/>
</dbReference>
<dbReference type="PRINTS" id="PR00195">
    <property type="entry name" value="DYNAMIN"/>
</dbReference>
<sequence>MSKRKKRESYGIPTPEDTMSIGTTPKIEEVSSVGLTFQKTRPKEAMRWIQVVTKTALPPRGRPSGVDQGGLEIVGQNVKKLIDAIEELRSIGLKKHVTCLPELVLVGDQSSGKSCLMGAIAHISLPRGSGTCTRCPTNIRTSEAEKWTCEVSLQEMYSYDPRSKAGPFPNWVERQDALSNKPFKTIGDKSELEEVMKWAQIAILNPDKDSNLYIPGTATQAQEAILRNGSGDYYDQTIFSPNVISVAIAGPGLSNLSFYDLPGLFKVSRNKREEGGPKFCENLTIKYVRHERALIICAMSMHNDPAVSVTKEVINRCKANDRCVGVLTMPDRMQGVYHQDYNDLFEKKAYVLPYGYFVTKQPGVDSPLPKNPLTSDYHRRALLEEKHFFDQSRLYGSNGIWSHFRSRCGTSMIQEFLSKEFVQMILRSIPDIQSDVQNQARGIQAELENRPEVCHEQAQFIVRQLLAKFSDAAEGLLGGNARRNNEGGTKRREESFQYQWKKLSSRFRDTLEHMQFEMNCSQAPSDGARPRTEEQINLSSNITASIRYHSSTTPNKNPIRLQTPIKQELASPGGMRRLMPTQLGLKYGPFCQDYLYSGRNFMTIADLRKGIDFYTGFGEPDNVSFTIKEEYALTAIQPWKLPLETFHNTTFTILGKEIIQVLSEVLKNYKDTLLFRRSKEYISDLINHYEMIQREKLFDLYNIEHAALFTMNLDGFREYKQQALAKLNTARKEARIEAWLNTVKGRHKDKEHLRKNVKEEDLARFSMFHKELEIAAYVIGYYNLARIRFVDTVCCSVNVTTFEAMKKGFKTLLERKLDLFSPNSEGSLGDEIAQMLISENPTLANERSELLKTQKKLENAMKVLEGIRALTDNGRRDSEVTMDIDMMDQSENNGWGNNVPVHPDDETIDFAQ</sequence>
<accession>A0A9N9LJN2</accession>
<dbReference type="GO" id="GO:0005886">
    <property type="term" value="C:plasma membrane"/>
    <property type="evidence" value="ECO:0007669"/>
    <property type="project" value="TreeGrafter"/>
</dbReference>
<reference evidence="5" key="1">
    <citation type="submission" date="2021-07" db="EMBL/GenBank/DDBJ databases">
        <authorList>
            <person name="Durling M."/>
        </authorList>
    </citation>
    <scope>NUCLEOTIDE SEQUENCE</scope>
</reference>
<evidence type="ECO:0000313" key="6">
    <source>
        <dbReference type="Proteomes" id="UP000701801"/>
    </source>
</evidence>
<keyword evidence="1" id="KW-0547">Nucleotide-binding</keyword>
<evidence type="ECO:0000313" key="5">
    <source>
        <dbReference type="EMBL" id="CAG8974112.1"/>
    </source>
</evidence>
<dbReference type="GO" id="GO:0031623">
    <property type="term" value="P:receptor internalization"/>
    <property type="evidence" value="ECO:0007669"/>
    <property type="project" value="TreeGrafter"/>
</dbReference>
<feature type="region of interest" description="Disordered" evidence="3">
    <location>
        <begin position="1"/>
        <end position="22"/>
    </location>
</feature>
<name>A0A9N9LJN2_9HELO</name>
<dbReference type="InterPro" id="IPR001401">
    <property type="entry name" value="Dynamin_GTPase"/>
</dbReference>
<dbReference type="InterPro" id="IPR000375">
    <property type="entry name" value="Dynamin_stalk"/>
</dbReference>